<gene>
    <name evidence="3" type="ORF">SAMN06296378_1996</name>
</gene>
<dbReference type="AlphaFoldDB" id="A0A2C8ZV04"/>
<name>A0A2C8ZV04_9MICO</name>
<dbReference type="InterPro" id="IPR044855">
    <property type="entry name" value="CoA-Trfase_III_dom3_sf"/>
</dbReference>
<dbReference type="SUPFAM" id="SSF89796">
    <property type="entry name" value="CoA-transferase family III (CaiB/BaiF)"/>
    <property type="match status" value="1"/>
</dbReference>
<dbReference type="Pfam" id="PF02515">
    <property type="entry name" value="CoA_transf_3"/>
    <property type="match status" value="1"/>
</dbReference>
<evidence type="ECO:0000256" key="1">
    <source>
        <dbReference type="ARBA" id="ARBA00022679"/>
    </source>
</evidence>
<evidence type="ECO:0000313" key="3">
    <source>
        <dbReference type="EMBL" id="SOE69530.1"/>
    </source>
</evidence>
<feature type="region of interest" description="Disordered" evidence="2">
    <location>
        <begin position="167"/>
        <end position="188"/>
    </location>
</feature>
<dbReference type="InterPro" id="IPR050483">
    <property type="entry name" value="CoA-transferase_III_domain"/>
</dbReference>
<dbReference type="GO" id="GO:0008410">
    <property type="term" value="F:CoA-transferase activity"/>
    <property type="evidence" value="ECO:0007669"/>
    <property type="project" value="TreeGrafter"/>
</dbReference>
<proteinExistence type="predicted"/>
<evidence type="ECO:0000313" key="4">
    <source>
        <dbReference type="Proteomes" id="UP000219440"/>
    </source>
</evidence>
<organism evidence="3 4">
    <name type="scientific">Salinibacterium xinjiangense</name>
    <dbReference type="NCBI Taxonomy" id="386302"/>
    <lineage>
        <taxon>Bacteria</taxon>
        <taxon>Bacillati</taxon>
        <taxon>Actinomycetota</taxon>
        <taxon>Actinomycetes</taxon>
        <taxon>Micrococcales</taxon>
        <taxon>Microbacteriaceae</taxon>
        <taxon>Salinibacterium</taxon>
    </lineage>
</organism>
<protein>
    <submittedName>
        <fullName evidence="3">CoA-transferase family III</fullName>
    </submittedName>
</protein>
<evidence type="ECO:0000256" key="2">
    <source>
        <dbReference type="SAM" id="MobiDB-lite"/>
    </source>
</evidence>
<dbReference type="Proteomes" id="UP000219440">
    <property type="component" value="Unassembled WGS sequence"/>
</dbReference>
<accession>A0A2C8ZV04</accession>
<dbReference type="InterPro" id="IPR003673">
    <property type="entry name" value="CoA-Trfase_fam_III"/>
</dbReference>
<dbReference type="InterPro" id="IPR023606">
    <property type="entry name" value="CoA-Trfase_III_dom_1_sf"/>
</dbReference>
<keyword evidence="4" id="KW-1185">Reference proteome</keyword>
<keyword evidence="1 3" id="KW-0808">Transferase</keyword>
<dbReference type="PANTHER" id="PTHR48207">
    <property type="entry name" value="SUCCINATE--HYDROXYMETHYLGLUTARATE COA-TRANSFERASE"/>
    <property type="match status" value="1"/>
</dbReference>
<reference evidence="3 4" key="1">
    <citation type="submission" date="2017-09" db="EMBL/GenBank/DDBJ databases">
        <authorList>
            <person name="Ehlers B."/>
            <person name="Leendertz F.H."/>
        </authorList>
    </citation>
    <scope>NUCLEOTIDE SEQUENCE [LARGE SCALE GENOMIC DNA]</scope>
    <source>
        <strain evidence="3 4">CGMCC 1.05381</strain>
    </source>
</reference>
<dbReference type="Gene3D" id="3.40.50.10540">
    <property type="entry name" value="Crotonobetainyl-coa:carnitine coa-transferase, domain 1"/>
    <property type="match status" value="1"/>
</dbReference>
<dbReference type="Gene3D" id="3.30.1540.10">
    <property type="entry name" value="formyl-coa transferase, domain 3"/>
    <property type="match status" value="1"/>
</dbReference>
<sequence>MLGAGVIPRRLGNAHPSIRPYESLHCADARIIVACGNNEQFARFVQIIGVPELASDTRFATNAQRSNRVLLVPALELPRRTRTAGAWHPLFAAGGVPSGIIGTIADGLALAIKLGLDPTIEVHDAWATCWVRRFVTPSSGHRRSPATTFRRPSSASTVRMFWSGSTLSRPAARARGARQSLGHRGRRQ</sequence>
<dbReference type="PANTHER" id="PTHR48207:SF3">
    <property type="entry name" value="SUCCINATE--HYDROXYMETHYLGLUTARATE COA-TRANSFERASE"/>
    <property type="match status" value="1"/>
</dbReference>
<dbReference type="EMBL" id="OCST01000004">
    <property type="protein sequence ID" value="SOE69530.1"/>
    <property type="molecule type" value="Genomic_DNA"/>
</dbReference>